<name>A0A8S2S0F2_9BILA</name>
<evidence type="ECO:0000313" key="4">
    <source>
        <dbReference type="Proteomes" id="UP000681967"/>
    </source>
</evidence>
<evidence type="ECO:0000313" key="3">
    <source>
        <dbReference type="EMBL" id="CAF4321745.1"/>
    </source>
</evidence>
<gene>
    <name evidence="2" type="ORF">BYL167_LOCUS23505</name>
    <name evidence="3" type="ORF">GIL414_LOCUS26724</name>
</gene>
<evidence type="ECO:0000313" key="2">
    <source>
        <dbReference type="EMBL" id="CAF4197315.1"/>
    </source>
</evidence>
<organism evidence="2 4">
    <name type="scientific">Rotaria magnacalcarata</name>
    <dbReference type="NCBI Taxonomy" id="392030"/>
    <lineage>
        <taxon>Eukaryota</taxon>
        <taxon>Metazoa</taxon>
        <taxon>Spiralia</taxon>
        <taxon>Gnathifera</taxon>
        <taxon>Rotifera</taxon>
        <taxon>Eurotatoria</taxon>
        <taxon>Bdelloidea</taxon>
        <taxon>Philodinida</taxon>
        <taxon>Philodinidae</taxon>
        <taxon>Rotaria</taxon>
    </lineage>
</organism>
<dbReference type="EMBL" id="CAJOBJ010040079">
    <property type="protein sequence ID" value="CAF4321745.1"/>
    <property type="molecule type" value="Genomic_DNA"/>
</dbReference>
<evidence type="ECO:0000259" key="1">
    <source>
        <dbReference type="Pfam" id="PF17207"/>
    </source>
</evidence>
<sequence>YIYLHILYSCHDRGYFICFHGTVIRVGTPYVFDATRSYQCEECGSIVAVTKSSNLEKIKLKPTRCSNEDCTSTKFGSLKECTY</sequence>
<dbReference type="Gene3D" id="2.20.28.10">
    <property type="match status" value="1"/>
</dbReference>
<dbReference type="SUPFAM" id="SSF50249">
    <property type="entry name" value="Nucleic acid-binding proteins"/>
    <property type="match status" value="1"/>
</dbReference>
<dbReference type="AlphaFoldDB" id="A0A8S2S0F2"/>
<protein>
    <recommendedName>
        <fullName evidence="1">MCM OB domain-containing protein</fullName>
    </recommendedName>
</protein>
<accession>A0A8S2S0F2</accession>
<dbReference type="Pfam" id="PF17207">
    <property type="entry name" value="MCM_OB"/>
    <property type="match status" value="1"/>
</dbReference>
<proteinExistence type="predicted"/>
<dbReference type="Gene3D" id="2.40.50.140">
    <property type="entry name" value="Nucleic acid-binding proteins"/>
    <property type="match status" value="1"/>
</dbReference>
<reference evidence="2" key="1">
    <citation type="submission" date="2021-02" db="EMBL/GenBank/DDBJ databases">
        <authorList>
            <person name="Nowell W R."/>
        </authorList>
    </citation>
    <scope>NUCLEOTIDE SEQUENCE</scope>
</reference>
<dbReference type="Proteomes" id="UP000681967">
    <property type="component" value="Unassembled WGS sequence"/>
</dbReference>
<feature type="domain" description="MCM OB" evidence="1">
    <location>
        <begin position="14"/>
        <end position="74"/>
    </location>
</feature>
<feature type="non-terminal residue" evidence="2">
    <location>
        <position position="1"/>
    </location>
</feature>
<comment type="caution">
    <text evidence="2">The sequence shown here is derived from an EMBL/GenBank/DDBJ whole genome shotgun (WGS) entry which is preliminary data.</text>
</comment>
<dbReference type="EMBL" id="CAJOBH010017112">
    <property type="protein sequence ID" value="CAF4197315.1"/>
    <property type="molecule type" value="Genomic_DNA"/>
</dbReference>
<dbReference type="Proteomes" id="UP000681720">
    <property type="component" value="Unassembled WGS sequence"/>
</dbReference>
<dbReference type="InterPro" id="IPR033762">
    <property type="entry name" value="MCM_OB"/>
</dbReference>
<dbReference type="InterPro" id="IPR012340">
    <property type="entry name" value="NA-bd_OB-fold"/>
</dbReference>